<accession>A0A258HJT0</accession>
<evidence type="ECO:0000313" key="4">
    <source>
        <dbReference type="Proteomes" id="UP000216147"/>
    </source>
</evidence>
<feature type="domain" description="DUF305" evidence="2">
    <location>
        <begin position="57"/>
        <end position="131"/>
    </location>
</feature>
<dbReference type="Gene3D" id="1.20.1260.10">
    <property type="match status" value="1"/>
</dbReference>
<comment type="caution">
    <text evidence="3">The sequence shown here is derived from an EMBL/GenBank/DDBJ whole genome shotgun (WGS) entry which is preliminary data.</text>
</comment>
<name>A0A258HJT0_9CAUL</name>
<dbReference type="PANTHER" id="PTHR36933">
    <property type="entry name" value="SLL0788 PROTEIN"/>
    <property type="match status" value="1"/>
</dbReference>
<proteinExistence type="predicted"/>
<evidence type="ECO:0000256" key="1">
    <source>
        <dbReference type="SAM" id="MobiDB-lite"/>
    </source>
</evidence>
<sequence length="142" mass="14561">MKRISLVLAACALSAACSPQQPDEPAAASPEAAAMAGGHGEMGAGMSAAAPGDSVATQGYKSSMNTMMDEMPAYTGDADIDFMKQMRGHHVAAVSMARVELAQGKDAQARRLAQEVIAAQEREITLIDAWLAQKGAAAAPTG</sequence>
<gene>
    <name evidence="3" type="ORF">B7Y86_07445</name>
</gene>
<dbReference type="EMBL" id="NCEQ01000007">
    <property type="protein sequence ID" value="OYX56612.1"/>
    <property type="molecule type" value="Genomic_DNA"/>
</dbReference>
<feature type="compositionally biased region" description="Low complexity" evidence="1">
    <location>
        <begin position="18"/>
        <end position="36"/>
    </location>
</feature>
<evidence type="ECO:0000313" key="3">
    <source>
        <dbReference type="EMBL" id="OYX56612.1"/>
    </source>
</evidence>
<dbReference type="InterPro" id="IPR005183">
    <property type="entry name" value="DUF305_CopM-like"/>
</dbReference>
<dbReference type="InterPro" id="IPR012347">
    <property type="entry name" value="Ferritin-like"/>
</dbReference>
<dbReference type="AlphaFoldDB" id="A0A258HJT0"/>
<reference evidence="3 4" key="1">
    <citation type="submission" date="2017-03" db="EMBL/GenBank/DDBJ databases">
        <title>Lifting the veil on microbial sulfur biogeochemistry in mining wastewaters.</title>
        <authorList>
            <person name="Kantor R.S."/>
            <person name="Colenbrander Nelson T."/>
            <person name="Marshall S."/>
            <person name="Bennett D."/>
            <person name="Apte S."/>
            <person name="Camacho D."/>
            <person name="Thomas B.C."/>
            <person name="Warren L.A."/>
            <person name="Banfield J.F."/>
        </authorList>
    </citation>
    <scope>NUCLEOTIDE SEQUENCE [LARGE SCALE GENOMIC DNA]</scope>
    <source>
        <strain evidence="3">32-68-21</strain>
    </source>
</reference>
<dbReference type="Pfam" id="PF03713">
    <property type="entry name" value="DUF305"/>
    <property type="match status" value="1"/>
</dbReference>
<dbReference type="PROSITE" id="PS51257">
    <property type="entry name" value="PROKAR_LIPOPROTEIN"/>
    <property type="match status" value="1"/>
</dbReference>
<dbReference type="PANTHER" id="PTHR36933:SF1">
    <property type="entry name" value="SLL0788 PROTEIN"/>
    <property type="match status" value="1"/>
</dbReference>
<evidence type="ECO:0000259" key="2">
    <source>
        <dbReference type="Pfam" id="PF03713"/>
    </source>
</evidence>
<protein>
    <submittedName>
        <fullName evidence="3">DUF305 domain-containing protein</fullName>
    </submittedName>
</protein>
<feature type="region of interest" description="Disordered" evidence="1">
    <location>
        <begin position="18"/>
        <end position="56"/>
    </location>
</feature>
<organism evidence="3 4">
    <name type="scientific">Brevundimonas subvibrioides</name>
    <dbReference type="NCBI Taxonomy" id="74313"/>
    <lineage>
        <taxon>Bacteria</taxon>
        <taxon>Pseudomonadati</taxon>
        <taxon>Pseudomonadota</taxon>
        <taxon>Alphaproteobacteria</taxon>
        <taxon>Caulobacterales</taxon>
        <taxon>Caulobacteraceae</taxon>
        <taxon>Brevundimonas</taxon>
    </lineage>
</organism>
<dbReference type="Proteomes" id="UP000216147">
    <property type="component" value="Unassembled WGS sequence"/>
</dbReference>